<feature type="domain" description="CobQ/CobB/MinD/ParA nucleotide binding" evidence="9">
    <location>
        <begin position="8"/>
        <end position="196"/>
    </location>
</feature>
<keyword evidence="12" id="KW-1185">Reference proteome</keyword>
<evidence type="ECO:0000256" key="3">
    <source>
        <dbReference type="ARBA" id="ARBA00022741"/>
    </source>
</evidence>
<dbReference type="Gene3D" id="3.40.640.10">
    <property type="entry name" value="Type I PLP-dependent aspartate aminotransferase-like (Major domain)"/>
    <property type="match status" value="1"/>
</dbReference>
<dbReference type="NCBIfam" id="TIGR00379">
    <property type="entry name" value="cobB"/>
    <property type="match status" value="1"/>
</dbReference>
<dbReference type="EMBL" id="PVUE01000008">
    <property type="protein sequence ID" value="PRZ41741.1"/>
    <property type="molecule type" value="Genomic_DNA"/>
</dbReference>
<dbReference type="RefSeq" id="WP_106349124.1">
    <property type="nucleotide sequence ID" value="NZ_PVUE01000008.1"/>
</dbReference>
<dbReference type="PANTHER" id="PTHR43873">
    <property type="entry name" value="COBYRINATE A,C-DIAMIDE SYNTHASE"/>
    <property type="match status" value="1"/>
</dbReference>
<comment type="miscellaneous">
    <text evidence="7">The a and c carboxylates of hydrogenobyrinate are activated for nucleophilic attack via formation of a phosphorylated intermediate by ATP. CobB catalyzes first the amidation of the c-carboxylate, and then that of the a-carboxylate.</text>
</comment>
<dbReference type="OrthoDB" id="9764035at2"/>
<dbReference type="Proteomes" id="UP000237752">
    <property type="component" value="Unassembled WGS sequence"/>
</dbReference>
<organism evidence="11 12">
    <name type="scientific">Antricoccus suffuscus</name>
    <dbReference type="NCBI Taxonomy" id="1629062"/>
    <lineage>
        <taxon>Bacteria</taxon>
        <taxon>Bacillati</taxon>
        <taxon>Actinomycetota</taxon>
        <taxon>Actinomycetes</taxon>
        <taxon>Geodermatophilales</taxon>
        <taxon>Antricoccaceae</taxon>
        <taxon>Antricoccus</taxon>
    </lineage>
</organism>
<dbReference type="CDD" id="cd03130">
    <property type="entry name" value="GATase1_CobB"/>
    <property type="match status" value="1"/>
</dbReference>
<dbReference type="GO" id="GO:0042242">
    <property type="term" value="F:cobyrinic acid a,c-diamide synthase activity"/>
    <property type="evidence" value="ECO:0007669"/>
    <property type="project" value="InterPro"/>
</dbReference>
<dbReference type="GO" id="GO:0043802">
    <property type="term" value="F:hydrogenobyrinic acid a,c-diamide synthase (glutamine-hydrolysing) activity"/>
    <property type="evidence" value="ECO:0007669"/>
    <property type="project" value="UniProtKB-UniRule"/>
</dbReference>
<reference evidence="11 12" key="1">
    <citation type="submission" date="2018-03" db="EMBL/GenBank/DDBJ databases">
        <title>Genomic Encyclopedia of Archaeal and Bacterial Type Strains, Phase II (KMG-II): from individual species to whole genera.</title>
        <authorList>
            <person name="Goeker M."/>
        </authorList>
    </citation>
    <scope>NUCLEOTIDE SEQUENCE [LARGE SCALE GENOMIC DNA]</scope>
    <source>
        <strain evidence="11 12">DSM 100065</strain>
    </source>
</reference>
<dbReference type="CDD" id="cd00609">
    <property type="entry name" value="AAT_like"/>
    <property type="match status" value="1"/>
</dbReference>
<dbReference type="Pfam" id="PF07685">
    <property type="entry name" value="GATase_3"/>
    <property type="match status" value="1"/>
</dbReference>
<dbReference type="InterPro" id="IPR029062">
    <property type="entry name" value="Class_I_gatase-like"/>
</dbReference>
<dbReference type="InterPro" id="IPR011698">
    <property type="entry name" value="GATase_3"/>
</dbReference>
<keyword evidence="2 7" id="KW-0436">Ligase</keyword>
<dbReference type="InterPro" id="IPR004838">
    <property type="entry name" value="NHTrfase_class1_PyrdxlP-BS"/>
</dbReference>
<dbReference type="HAMAP" id="MF_00027">
    <property type="entry name" value="CobB_CbiA"/>
    <property type="match status" value="1"/>
</dbReference>
<dbReference type="PROSITE" id="PS51274">
    <property type="entry name" value="GATASE_COBBQ"/>
    <property type="match status" value="1"/>
</dbReference>
<dbReference type="InterPro" id="IPR015424">
    <property type="entry name" value="PyrdxlP-dep_Trfase"/>
</dbReference>
<dbReference type="InterPro" id="IPR015421">
    <property type="entry name" value="PyrdxlP-dep_Trfase_major"/>
</dbReference>
<dbReference type="UniPathway" id="UPA00148">
    <property type="reaction ID" value="UER00220"/>
</dbReference>
<comment type="cofactor">
    <cofactor evidence="1 7">
        <name>Mg(2+)</name>
        <dbReference type="ChEBI" id="CHEBI:18420"/>
    </cofactor>
</comment>
<keyword evidence="3 7" id="KW-0547">Nucleotide-binding</keyword>
<protein>
    <recommendedName>
        <fullName evidence="7">Hydrogenobyrinate a,c-diamide synthase</fullName>
        <ecNumber evidence="7">6.3.5.9</ecNumber>
    </recommendedName>
    <alternativeName>
        <fullName evidence="7">Hydrogenobyrinic acid a,c-diamide synthase</fullName>
    </alternativeName>
</protein>
<dbReference type="Gene3D" id="3.40.50.880">
    <property type="match status" value="1"/>
</dbReference>
<dbReference type="Gene3D" id="3.90.1150.10">
    <property type="entry name" value="Aspartate Aminotransferase, domain 1"/>
    <property type="match status" value="1"/>
</dbReference>
<dbReference type="SUPFAM" id="SSF52540">
    <property type="entry name" value="P-loop containing nucleoside triphosphate hydrolases"/>
    <property type="match status" value="1"/>
</dbReference>
<dbReference type="InterPro" id="IPR004839">
    <property type="entry name" value="Aminotransferase_I/II_large"/>
</dbReference>
<dbReference type="EC" id="6.3.5.9" evidence="7"/>
<keyword evidence="4 7" id="KW-0067">ATP-binding</keyword>
<dbReference type="SUPFAM" id="SSF52317">
    <property type="entry name" value="Class I glutamine amidotransferase-like"/>
    <property type="match status" value="1"/>
</dbReference>
<evidence type="ECO:0000313" key="12">
    <source>
        <dbReference type="Proteomes" id="UP000237752"/>
    </source>
</evidence>
<evidence type="ECO:0000256" key="1">
    <source>
        <dbReference type="ARBA" id="ARBA00001946"/>
    </source>
</evidence>
<dbReference type="InterPro" id="IPR004484">
    <property type="entry name" value="CbiA/CobB_synth"/>
</dbReference>
<accession>A0A2T0ZZG0</accession>
<sequence length="841" mass="87249">MVSTLPRVVIAAPASGHGKTTVATGLMAALRRNGRTVAPFKIGPDYIDPGYHALATGVPGRNLDPHLTSPEQLVPLLLHGAATPRRADIAVIEGVMGLYDGSIGGDGFASTAHVADLIGAPVILVVDISAASRSVAATVHGMATFDPRVHIAGVILNKSGSARHSGEVIEAMAQTGIPVLGVLNRDDGISAPSRHLGLVPAAERDEAAASIDRLAAQIAANLDVDEIARIAANAADLAGKPWSPASVVSPPSDLRPIVAVAGGRAFTFRYAEAEELLVAAGCEPVIFDPTRDTSLPEGTAGIYLGGGFPEIHAAALSANLPLRQAIAAAVAAGTPTVAECAGLLYLCREVDGSPMSGALDAAGSMTPRLTLSYRTAIAAQDTLVARAGERVSGHEFHRTQVDPPMADGRSAWLLDGAPAGFSTDPAGTGTPTLHASYLHTHWAGHPRMAQRFADAMHRFAATSPATTSQESVPSTAVSPAPAVVEPDAVDLHHHGDQEIGEGLVDFAVNVRLDAPPDWLAQVVNSATASLAAYPRASAASEALAQRHCRHLSEVLPTSGGAEAFTLLARALPRHQAVVVHPQFTEPETALRAAGHEVTRVLLSANDGFALRPGLIPDDASSVFIGNPTNPTGTLHRADLLRAIARPGRTVVVDEAFMDAVPGEQQSLVQRSMPGLVVIRSLTKTWGIAGLRAGYAVGDAAVISLMAAQQPTWSVSTPALEAIVACSEPRAVDAAESAAALNVRNRQILVDGLTELGIAVAGNPQTPFVLADASAVKPVRAAEGWLRRELRDAGFAVRRCDTFPGLHADWVRIAVRAPALSRRLLHAVAAQTGRAHYLQGAS</sequence>
<proteinExistence type="inferred from homology"/>
<dbReference type="InterPro" id="IPR002586">
    <property type="entry name" value="CobQ/CobB/MinD/ParA_Nub-bd_dom"/>
</dbReference>
<feature type="active site" description="Nucleophile" evidence="7">
    <location>
        <position position="340"/>
    </location>
</feature>
<keyword evidence="5 7" id="KW-0460">Magnesium</keyword>
<dbReference type="InterPro" id="IPR027417">
    <property type="entry name" value="P-loop_NTPase"/>
</dbReference>
<comment type="similarity">
    <text evidence="7">Belongs to the CobB/CbiA family.</text>
</comment>
<dbReference type="GO" id="GO:0009236">
    <property type="term" value="P:cobalamin biosynthetic process"/>
    <property type="evidence" value="ECO:0007669"/>
    <property type="project" value="UniProtKB-UniRule"/>
</dbReference>
<keyword evidence="6 7" id="KW-0315">Glutamine amidotransferase</keyword>
<keyword evidence="7" id="KW-0169">Cobalamin biosynthesis</keyword>
<dbReference type="CDD" id="cd05388">
    <property type="entry name" value="CobB_N"/>
    <property type="match status" value="1"/>
</dbReference>
<name>A0A2T0ZZG0_9ACTN</name>
<dbReference type="Pfam" id="PF00155">
    <property type="entry name" value="Aminotran_1_2"/>
    <property type="match status" value="1"/>
</dbReference>
<dbReference type="InterPro" id="IPR015422">
    <property type="entry name" value="PyrdxlP-dep_Trfase_small"/>
</dbReference>
<dbReference type="AlphaFoldDB" id="A0A2T0ZZG0"/>
<dbReference type="GO" id="GO:0030170">
    <property type="term" value="F:pyridoxal phosphate binding"/>
    <property type="evidence" value="ECO:0007669"/>
    <property type="project" value="InterPro"/>
</dbReference>
<dbReference type="Gene3D" id="3.40.50.300">
    <property type="entry name" value="P-loop containing nucleotide triphosphate hydrolases"/>
    <property type="match status" value="2"/>
</dbReference>
<evidence type="ECO:0000259" key="9">
    <source>
        <dbReference type="Pfam" id="PF01656"/>
    </source>
</evidence>
<evidence type="ECO:0000259" key="8">
    <source>
        <dbReference type="Pfam" id="PF00155"/>
    </source>
</evidence>
<evidence type="ECO:0000256" key="4">
    <source>
        <dbReference type="ARBA" id="ARBA00022840"/>
    </source>
</evidence>
<feature type="domain" description="Aminotransferase class I/classII large" evidence="8">
    <location>
        <begin position="504"/>
        <end position="823"/>
    </location>
</feature>
<comment type="function">
    <text evidence="7">Catalyzes the ATP-dependent amidation of the two carboxylate groups at positions a and c of hydrogenobyrinate, using either L-glutamine or ammonia as the nitrogen source.</text>
</comment>
<evidence type="ECO:0000256" key="2">
    <source>
        <dbReference type="ARBA" id="ARBA00022598"/>
    </source>
</evidence>
<comment type="catalytic activity">
    <reaction evidence="7">
        <text>hydrogenobyrinate + 2 L-glutamine + 2 ATP + 2 H2O = hydrogenobyrinate a,c-diamide + 2 L-glutamate + 2 ADP + 2 phosphate + 2 H(+)</text>
        <dbReference type="Rhea" id="RHEA:12544"/>
        <dbReference type="ChEBI" id="CHEBI:15377"/>
        <dbReference type="ChEBI" id="CHEBI:15378"/>
        <dbReference type="ChEBI" id="CHEBI:29985"/>
        <dbReference type="ChEBI" id="CHEBI:30616"/>
        <dbReference type="ChEBI" id="CHEBI:43474"/>
        <dbReference type="ChEBI" id="CHEBI:58359"/>
        <dbReference type="ChEBI" id="CHEBI:77873"/>
        <dbReference type="ChEBI" id="CHEBI:77874"/>
        <dbReference type="ChEBI" id="CHEBI:456216"/>
        <dbReference type="EC" id="6.3.5.9"/>
    </reaction>
</comment>
<feature type="site" description="Increases nucleophilicity of active site Cys" evidence="7">
    <location>
        <position position="439"/>
    </location>
</feature>
<evidence type="ECO:0000259" key="10">
    <source>
        <dbReference type="Pfam" id="PF07685"/>
    </source>
</evidence>
<evidence type="ECO:0000256" key="6">
    <source>
        <dbReference type="ARBA" id="ARBA00022962"/>
    </source>
</evidence>
<dbReference type="GO" id="GO:0005524">
    <property type="term" value="F:ATP binding"/>
    <property type="evidence" value="ECO:0007669"/>
    <property type="project" value="UniProtKB-UniRule"/>
</dbReference>
<feature type="domain" description="CobB/CobQ-like glutamine amidotransferase" evidence="10">
    <location>
        <begin position="259"/>
        <end position="445"/>
    </location>
</feature>
<evidence type="ECO:0000256" key="5">
    <source>
        <dbReference type="ARBA" id="ARBA00022842"/>
    </source>
</evidence>
<evidence type="ECO:0000256" key="7">
    <source>
        <dbReference type="HAMAP-Rule" id="MF_00027"/>
    </source>
</evidence>
<gene>
    <name evidence="7" type="primary">cobB</name>
    <name evidence="11" type="ORF">CLV47_108100</name>
</gene>
<dbReference type="Pfam" id="PF01656">
    <property type="entry name" value="CbiA"/>
    <property type="match status" value="1"/>
</dbReference>
<dbReference type="PANTHER" id="PTHR43873:SF1">
    <property type="entry name" value="COBYRINATE A,C-DIAMIDE SYNTHASE"/>
    <property type="match status" value="1"/>
</dbReference>
<evidence type="ECO:0000313" key="11">
    <source>
        <dbReference type="EMBL" id="PRZ41741.1"/>
    </source>
</evidence>
<comment type="domain">
    <text evidence="7">Comprises of two domains. The C-terminal domain contains the binding site for glutamine and catalyzes the hydrolysis of this substrate to glutamate and ammonia. The N-terminal domain is anticipated to bind ATP and hydrogenobyrinate and catalyzes the ultimate synthesis of the diamide product. The ammonia produced via the glutaminase domain is probably translocated to the adjacent domain via a molecular tunnel, where it reacts with an activated intermediate.</text>
</comment>
<dbReference type="SUPFAM" id="SSF53383">
    <property type="entry name" value="PLP-dependent transferases"/>
    <property type="match status" value="1"/>
</dbReference>
<comment type="pathway">
    <text evidence="7">Cofactor biosynthesis; adenosylcobalamin biosynthesis; cob(II)yrinate a,c-diamide from precorrin-2 (aerobic route): step 9/10.</text>
</comment>
<dbReference type="NCBIfam" id="NF005915">
    <property type="entry name" value="PRK07908.1"/>
    <property type="match status" value="1"/>
</dbReference>
<dbReference type="PROSITE" id="PS00105">
    <property type="entry name" value="AA_TRANSFER_CLASS_1"/>
    <property type="match status" value="1"/>
</dbReference>
<dbReference type="NCBIfam" id="NF002204">
    <property type="entry name" value="PRK01077.1"/>
    <property type="match status" value="1"/>
</dbReference>
<comment type="caution">
    <text evidence="11">The sequence shown here is derived from an EMBL/GenBank/DDBJ whole genome shotgun (WGS) entry which is preliminary data.</text>
</comment>